<accession>A0A0G1JA91</accession>
<comment type="caution">
    <text evidence="2">The sequence shown here is derived from an EMBL/GenBank/DDBJ whole genome shotgun (WGS) entry which is preliminary data.</text>
</comment>
<proteinExistence type="predicted"/>
<dbReference type="EMBL" id="LCJB01000083">
    <property type="protein sequence ID" value="KKT68263.1"/>
    <property type="molecule type" value="Genomic_DNA"/>
</dbReference>
<dbReference type="InterPro" id="IPR000182">
    <property type="entry name" value="GNAT_dom"/>
</dbReference>
<reference evidence="2 3" key="1">
    <citation type="journal article" date="2015" name="Nature">
        <title>rRNA introns, odd ribosomes, and small enigmatic genomes across a large radiation of phyla.</title>
        <authorList>
            <person name="Brown C.T."/>
            <person name="Hug L.A."/>
            <person name="Thomas B.C."/>
            <person name="Sharon I."/>
            <person name="Castelle C.J."/>
            <person name="Singh A."/>
            <person name="Wilkins M.J."/>
            <person name="Williams K.H."/>
            <person name="Banfield J.F."/>
        </authorList>
    </citation>
    <scope>NUCLEOTIDE SEQUENCE [LARGE SCALE GENOMIC DNA]</scope>
</reference>
<dbReference type="Pfam" id="PF00583">
    <property type="entry name" value="Acetyltransf_1"/>
    <property type="match status" value="1"/>
</dbReference>
<dbReference type="Proteomes" id="UP000034154">
    <property type="component" value="Unassembled WGS sequence"/>
</dbReference>
<name>A0A0G1JA91_9BACT</name>
<gene>
    <name evidence="2" type="ORF">UW63_C0083G0003</name>
</gene>
<protein>
    <recommendedName>
        <fullName evidence="1">N-acetyltransferase domain-containing protein</fullName>
    </recommendedName>
</protein>
<dbReference type="GO" id="GO:1905502">
    <property type="term" value="F:acetyl-CoA binding"/>
    <property type="evidence" value="ECO:0007669"/>
    <property type="project" value="TreeGrafter"/>
</dbReference>
<dbReference type="AlphaFoldDB" id="A0A0G1JA91"/>
<dbReference type="PANTHER" id="PTHR13538:SF4">
    <property type="entry name" value="N-ALPHA-ACETYLTRANSFERASE 80"/>
    <property type="match status" value="1"/>
</dbReference>
<dbReference type="PROSITE" id="PS51186">
    <property type="entry name" value="GNAT"/>
    <property type="match status" value="1"/>
</dbReference>
<dbReference type="Gene3D" id="3.40.630.30">
    <property type="match status" value="1"/>
</dbReference>
<dbReference type="CDD" id="cd04301">
    <property type="entry name" value="NAT_SF"/>
    <property type="match status" value="1"/>
</dbReference>
<evidence type="ECO:0000313" key="2">
    <source>
        <dbReference type="EMBL" id="KKT68263.1"/>
    </source>
</evidence>
<sequence>MFFRSMKISDTSRVVELFRQVGRSEFPVPSRWWFATRLLLPTFHVFVLEDEKHQVVGAAVLNRLPNPKYNWCGHIDYVVIDKPFRGRGFGRKLMVGTIARARALGCREVLLSTSTPEARALYHSLGFQVLSSSSSMKLSPQTHCS</sequence>
<dbReference type="GO" id="GO:0008080">
    <property type="term" value="F:N-acetyltransferase activity"/>
    <property type="evidence" value="ECO:0007669"/>
    <property type="project" value="InterPro"/>
</dbReference>
<dbReference type="GO" id="GO:0005737">
    <property type="term" value="C:cytoplasm"/>
    <property type="evidence" value="ECO:0007669"/>
    <property type="project" value="TreeGrafter"/>
</dbReference>
<feature type="domain" description="N-acetyltransferase" evidence="1">
    <location>
        <begin position="1"/>
        <end position="145"/>
    </location>
</feature>
<dbReference type="InterPro" id="IPR039840">
    <property type="entry name" value="NAA80"/>
</dbReference>
<dbReference type="SUPFAM" id="SSF55729">
    <property type="entry name" value="Acyl-CoA N-acyltransferases (Nat)"/>
    <property type="match status" value="1"/>
</dbReference>
<evidence type="ECO:0000313" key="3">
    <source>
        <dbReference type="Proteomes" id="UP000034154"/>
    </source>
</evidence>
<dbReference type="PANTHER" id="PTHR13538">
    <property type="entry name" value="N-ACETYLTRANSFERASE 6"/>
    <property type="match status" value="1"/>
</dbReference>
<evidence type="ECO:0000259" key="1">
    <source>
        <dbReference type="PROSITE" id="PS51186"/>
    </source>
</evidence>
<organism evidence="2 3">
    <name type="scientific">Candidatus Uhrbacteria bacterium GW2011_GWF2_44_350</name>
    <dbReference type="NCBI Taxonomy" id="1619000"/>
    <lineage>
        <taxon>Bacteria</taxon>
        <taxon>Candidatus Uhriibacteriota</taxon>
    </lineage>
</organism>
<dbReference type="InterPro" id="IPR016181">
    <property type="entry name" value="Acyl_CoA_acyltransferase"/>
</dbReference>